<dbReference type="AlphaFoldDB" id="A0A0C2VJQ4"/>
<dbReference type="PATRIC" id="fig|889306.3.peg.3206"/>
<evidence type="ECO:0008006" key="3">
    <source>
        <dbReference type="Google" id="ProtNLM"/>
    </source>
</evidence>
<dbReference type="EMBL" id="JXRP01000019">
    <property type="protein sequence ID" value="KIL44228.1"/>
    <property type="molecule type" value="Genomic_DNA"/>
</dbReference>
<dbReference type="Proteomes" id="UP000031938">
    <property type="component" value="Unassembled WGS sequence"/>
</dbReference>
<comment type="caution">
    <text evidence="1">The sequence shown here is derived from an EMBL/GenBank/DDBJ whole genome shotgun (WGS) entry which is preliminary data.</text>
</comment>
<dbReference type="STRING" id="889306.KP78_31920"/>
<reference evidence="1 2" key="1">
    <citation type="submission" date="2015-01" db="EMBL/GenBank/DDBJ databases">
        <title>Genome sequencing of Jeotgalibacillus soli.</title>
        <authorList>
            <person name="Goh K.M."/>
            <person name="Chan K.-G."/>
            <person name="Yaakop A.S."/>
            <person name="Ee R."/>
            <person name="Gan H.M."/>
            <person name="Chan C.S."/>
        </authorList>
    </citation>
    <scope>NUCLEOTIDE SEQUENCE [LARGE SCALE GENOMIC DNA]</scope>
    <source>
        <strain evidence="1 2">P9</strain>
    </source>
</reference>
<name>A0A0C2VJQ4_9BACL</name>
<gene>
    <name evidence="1" type="ORF">KP78_31920</name>
</gene>
<accession>A0A0C2VJQ4</accession>
<protein>
    <recommendedName>
        <fullName evidence="3">CBS domain-containing protein</fullName>
    </recommendedName>
</protein>
<evidence type="ECO:0000313" key="1">
    <source>
        <dbReference type="EMBL" id="KIL44228.1"/>
    </source>
</evidence>
<proteinExistence type="predicted"/>
<sequence>MTAAYIVTHQNIYLNGDEIFEKTLYELQDFPLLSVIDKNRLFKGIVTR</sequence>
<evidence type="ECO:0000313" key="2">
    <source>
        <dbReference type="Proteomes" id="UP000031938"/>
    </source>
</evidence>
<organism evidence="1 2">
    <name type="scientific">Jeotgalibacillus soli</name>
    <dbReference type="NCBI Taxonomy" id="889306"/>
    <lineage>
        <taxon>Bacteria</taxon>
        <taxon>Bacillati</taxon>
        <taxon>Bacillota</taxon>
        <taxon>Bacilli</taxon>
        <taxon>Bacillales</taxon>
        <taxon>Caryophanaceae</taxon>
        <taxon>Jeotgalibacillus</taxon>
    </lineage>
</organism>
<keyword evidence="2" id="KW-1185">Reference proteome</keyword>
<dbReference type="RefSeq" id="WP_327063188.1">
    <property type="nucleotide sequence ID" value="NZ_JXRP01000019.1"/>
</dbReference>